<dbReference type="Proteomes" id="UP000243579">
    <property type="component" value="Unassembled WGS sequence"/>
</dbReference>
<accession>A0A1V9YZ54</accession>
<gene>
    <name evidence="1" type="ORF">ACHHYP_05220</name>
</gene>
<dbReference type="GO" id="GO:0005634">
    <property type="term" value="C:nucleus"/>
    <property type="evidence" value="ECO:0007669"/>
    <property type="project" value="TreeGrafter"/>
</dbReference>
<evidence type="ECO:0000313" key="2">
    <source>
        <dbReference type="Proteomes" id="UP000243579"/>
    </source>
</evidence>
<sequence length="274" mass="30532">MSFTPQLFSDKGKSLPLANTDEVFILERPAIAFQCIVDGEKFKGNGRIYITTQRLVFCADKGSDQHGRNFQAYEIPLDNITENKFNQPIFGSCNITGDVIPVGTAEGTVATPNQWKLSFNNGGTGTFLPVFLRLMEHHKRAGEVDETFADKQRKAYVDPNDPTVIYVSQPPPLATTDDGDDSDEPNDVVVPRIVVKLVHTGKSSLRKEARRPASSSKLRTAKRVHFCLPDHSNQDDVRREEYYHAPKKTTELLPCPVVVTRPRRHSASSAPIVL</sequence>
<dbReference type="OrthoDB" id="1259151at2759"/>
<dbReference type="GO" id="GO:0031490">
    <property type="term" value="F:chromatin DNA binding"/>
    <property type="evidence" value="ECO:0007669"/>
    <property type="project" value="TreeGrafter"/>
</dbReference>
<organism evidence="1 2">
    <name type="scientific">Achlya hypogyna</name>
    <name type="common">Oomycete</name>
    <name type="synonym">Protoachlya hypogyna</name>
    <dbReference type="NCBI Taxonomy" id="1202772"/>
    <lineage>
        <taxon>Eukaryota</taxon>
        <taxon>Sar</taxon>
        <taxon>Stramenopiles</taxon>
        <taxon>Oomycota</taxon>
        <taxon>Saprolegniomycetes</taxon>
        <taxon>Saprolegniales</taxon>
        <taxon>Achlyaceae</taxon>
        <taxon>Achlya</taxon>
    </lineage>
</organism>
<dbReference type="EMBL" id="JNBR01000580">
    <property type="protein sequence ID" value="OQR90820.1"/>
    <property type="molecule type" value="Genomic_DNA"/>
</dbReference>
<comment type="caution">
    <text evidence="1">The sequence shown here is derived from an EMBL/GenBank/DDBJ whole genome shotgun (WGS) entry which is preliminary data.</text>
</comment>
<dbReference type="PANTHER" id="PTHR31606:SF1">
    <property type="entry name" value="WW DOMAIN BINDING PROTEIN 2, ISOFORM E"/>
    <property type="match status" value="1"/>
</dbReference>
<dbReference type="SUPFAM" id="SSF50729">
    <property type="entry name" value="PH domain-like"/>
    <property type="match status" value="1"/>
</dbReference>
<proteinExistence type="predicted"/>
<dbReference type="PANTHER" id="PTHR31606">
    <property type="entry name" value="WW DOMAIN BINDING PROTEIN 2, ISOFORM E"/>
    <property type="match status" value="1"/>
</dbReference>
<dbReference type="STRING" id="1202772.A0A1V9YZ54"/>
<name>A0A1V9YZ54_ACHHY</name>
<dbReference type="GO" id="GO:0003713">
    <property type="term" value="F:transcription coactivator activity"/>
    <property type="evidence" value="ECO:0007669"/>
    <property type="project" value="InterPro"/>
</dbReference>
<reference evidence="1 2" key="1">
    <citation type="journal article" date="2014" name="Genome Biol. Evol.">
        <title>The secreted proteins of Achlya hypogyna and Thraustotheca clavata identify the ancestral oomycete secretome and reveal gene acquisitions by horizontal gene transfer.</title>
        <authorList>
            <person name="Misner I."/>
            <person name="Blouin N."/>
            <person name="Leonard G."/>
            <person name="Richards T.A."/>
            <person name="Lane C.E."/>
        </authorList>
    </citation>
    <scope>NUCLEOTIDE SEQUENCE [LARGE SCALE GENOMIC DNA]</scope>
    <source>
        <strain evidence="1 2">ATCC 48635</strain>
    </source>
</reference>
<protein>
    <recommendedName>
        <fullName evidence="3">GRAM domain-containing protein</fullName>
    </recommendedName>
</protein>
<keyword evidence="2" id="KW-1185">Reference proteome</keyword>
<dbReference type="InterPro" id="IPR044852">
    <property type="entry name" value="WBP2-like"/>
</dbReference>
<dbReference type="AlphaFoldDB" id="A0A1V9YZ54"/>
<evidence type="ECO:0000313" key="1">
    <source>
        <dbReference type="EMBL" id="OQR90820.1"/>
    </source>
</evidence>
<evidence type="ECO:0008006" key="3">
    <source>
        <dbReference type="Google" id="ProtNLM"/>
    </source>
</evidence>
<dbReference type="CDD" id="cd13214">
    <property type="entry name" value="PH-GRAM_WBP2"/>
    <property type="match status" value="1"/>
</dbReference>